<evidence type="ECO:0000256" key="1">
    <source>
        <dbReference type="SAM" id="MobiDB-lite"/>
    </source>
</evidence>
<evidence type="ECO:0000313" key="3">
    <source>
        <dbReference type="Proteomes" id="UP000320239"/>
    </source>
</evidence>
<reference evidence="2 3" key="1">
    <citation type="submission" date="2019-06" db="EMBL/GenBank/DDBJ databases">
        <title>Sequencing the genomes of 1000 actinobacteria strains.</title>
        <authorList>
            <person name="Klenk H.-P."/>
        </authorList>
    </citation>
    <scope>NUCLEOTIDE SEQUENCE [LARGE SCALE GENOMIC DNA]</scope>
    <source>
        <strain evidence="2 3">DSM 43866</strain>
    </source>
</reference>
<keyword evidence="3" id="KW-1185">Reference proteome</keyword>
<name>A0A561VM40_ACTTI</name>
<proteinExistence type="predicted"/>
<dbReference type="OrthoDB" id="3540094at2"/>
<evidence type="ECO:0000313" key="2">
    <source>
        <dbReference type="EMBL" id="TWG12657.1"/>
    </source>
</evidence>
<dbReference type="Proteomes" id="UP000320239">
    <property type="component" value="Unassembled WGS sequence"/>
</dbReference>
<sequence>MSTPESSARWYRNRFVWVAVVLLAAAAAVLALRDPAGPAAPATGPAAPADLQGQITARMRTALEQSDPEQHQHAGHQAQPATGADAARPEVICGVRVYGYEPAGATALTEVRTVYGFHLCGVAERKRPWDVADKLAGPVILDMSTDPPGIRVVEATAEVRFVDRLHQMFPDRYAQLAMREALTESEMTDLRRRYDSAAQV</sequence>
<feature type="region of interest" description="Disordered" evidence="1">
    <location>
        <begin position="63"/>
        <end position="85"/>
    </location>
</feature>
<gene>
    <name evidence="2" type="ORF">FHX34_105524</name>
</gene>
<dbReference type="EMBL" id="VIWY01000005">
    <property type="protein sequence ID" value="TWG12657.1"/>
    <property type="molecule type" value="Genomic_DNA"/>
</dbReference>
<comment type="caution">
    <text evidence="2">The sequence shown here is derived from an EMBL/GenBank/DDBJ whole genome shotgun (WGS) entry which is preliminary data.</text>
</comment>
<dbReference type="RefSeq" id="WP_122978787.1">
    <property type="nucleotide sequence ID" value="NZ_BOMX01000088.1"/>
</dbReference>
<organism evidence="2 3">
    <name type="scientific">Actinoplanes teichomyceticus</name>
    <dbReference type="NCBI Taxonomy" id="1867"/>
    <lineage>
        <taxon>Bacteria</taxon>
        <taxon>Bacillati</taxon>
        <taxon>Actinomycetota</taxon>
        <taxon>Actinomycetes</taxon>
        <taxon>Micromonosporales</taxon>
        <taxon>Micromonosporaceae</taxon>
        <taxon>Actinoplanes</taxon>
    </lineage>
</organism>
<feature type="compositionally biased region" description="Low complexity" evidence="1">
    <location>
        <begin position="75"/>
        <end position="84"/>
    </location>
</feature>
<protein>
    <submittedName>
        <fullName evidence="2">Uncharacterized protein</fullName>
    </submittedName>
</protein>
<dbReference type="AlphaFoldDB" id="A0A561VM40"/>
<accession>A0A561VM40</accession>